<dbReference type="EMBL" id="BDSA01000002">
    <property type="protein sequence ID" value="GBE60155.1"/>
    <property type="molecule type" value="Genomic_DNA"/>
</dbReference>
<organism evidence="3 4">
    <name type="scientific">Babesia ovata</name>
    <dbReference type="NCBI Taxonomy" id="189622"/>
    <lineage>
        <taxon>Eukaryota</taxon>
        <taxon>Sar</taxon>
        <taxon>Alveolata</taxon>
        <taxon>Apicomplexa</taxon>
        <taxon>Aconoidasida</taxon>
        <taxon>Piroplasmida</taxon>
        <taxon>Babesiidae</taxon>
        <taxon>Babesia</taxon>
    </lineage>
</organism>
<comment type="caution">
    <text evidence="3">The sequence shown here is derived from an EMBL/GenBank/DDBJ whole genome shotgun (WGS) entry which is preliminary data.</text>
</comment>
<dbReference type="GO" id="GO:0032259">
    <property type="term" value="P:methylation"/>
    <property type="evidence" value="ECO:0007669"/>
    <property type="project" value="UniProtKB-KW"/>
</dbReference>
<dbReference type="AlphaFoldDB" id="A0A2H6KAZ4"/>
<keyword evidence="2" id="KW-0472">Membrane</keyword>
<dbReference type="VEuPathDB" id="PiroplasmaDB:BOVATA_016480"/>
<evidence type="ECO:0000256" key="1">
    <source>
        <dbReference type="SAM" id="MobiDB-lite"/>
    </source>
</evidence>
<keyword evidence="3" id="KW-0489">Methyltransferase</keyword>
<evidence type="ECO:0000313" key="3">
    <source>
        <dbReference type="EMBL" id="GBE60155.1"/>
    </source>
</evidence>
<proteinExistence type="predicted"/>
<dbReference type="Proteomes" id="UP000236319">
    <property type="component" value="Unassembled WGS sequence"/>
</dbReference>
<accession>A0A2H6KAZ4</accession>
<dbReference type="RefSeq" id="XP_028866398.1">
    <property type="nucleotide sequence ID" value="XM_029010565.1"/>
</dbReference>
<sequence>MVEERDKLPGGARRPPGDAGEVRKVLREEAHFYLALSAYVISLIPAALCIGKLRNPPHLHRTDSHAIHPVSSPFRIGYEETITDDTKRRHR</sequence>
<feature type="transmembrane region" description="Helical" evidence="2">
    <location>
        <begin position="30"/>
        <end position="51"/>
    </location>
</feature>
<dbReference type="GeneID" id="39873925"/>
<gene>
    <name evidence="3" type="ORF">BOVATA_016480</name>
</gene>
<keyword evidence="2" id="KW-1133">Transmembrane helix</keyword>
<keyword evidence="4" id="KW-1185">Reference proteome</keyword>
<evidence type="ECO:0000256" key="2">
    <source>
        <dbReference type="SAM" id="Phobius"/>
    </source>
</evidence>
<feature type="compositionally biased region" description="Low complexity" evidence="1">
    <location>
        <begin position="9"/>
        <end position="19"/>
    </location>
</feature>
<evidence type="ECO:0000313" key="4">
    <source>
        <dbReference type="Proteomes" id="UP000236319"/>
    </source>
</evidence>
<keyword evidence="3" id="KW-0808">Transferase</keyword>
<feature type="region of interest" description="Disordered" evidence="1">
    <location>
        <begin position="1"/>
        <end position="20"/>
    </location>
</feature>
<protein>
    <submittedName>
        <fullName evidence="3">Methyltransferase 4, putative</fullName>
    </submittedName>
</protein>
<name>A0A2H6KAZ4_9APIC</name>
<dbReference type="GO" id="GO:0008168">
    <property type="term" value="F:methyltransferase activity"/>
    <property type="evidence" value="ECO:0007669"/>
    <property type="project" value="UniProtKB-KW"/>
</dbReference>
<reference evidence="3 4" key="1">
    <citation type="journal article" date="2017" name="BMC Genomics">
        <title>Whole-genome assembly of Babesia ovata and comparative genomics between closely related pathogens.</title>
        <authorList>
            <person name="Yamagishi J."/>
            <person name="Asada M."/>
            <person name="Hakimi H."/>
            <person name="Tanaka T.Q."/>
            <person name="Sugimoto C."/>
            <person name="Kawazu S."/>
        </authorList>
    </citation>
    <scope>NUCLEOTIDE SEQUENCE [LARGE SCALE GENOMIC DNA]</scope>
    <source>
        <strain evidence="3 4">Miyake</strain>
    </source>
</reference>
<keyword evidence="2" id="KW-0812">Transmembrane</keyword>